<evidence type="ECO:0000256" key="4">
    <source>
        <dbReference type="RuleBase" id="RU361277"/>
    </source>
</evidence>
<name>A0A917PY93_9BACI</name>
<dbReference type="Gene3D" id="3.90.180.10">
    <property type="entry name" value="Medium-chain alcohol dehydrogenases, catalytic domain"/>
    <property type="match status" value="1"/>
</dbReference>
<dbReference type="InterPro" id="IPR020843">
    <property type="entry name" value="ER"/>
</dbReference>
<keyword evidence="1 4" id="KW-0479">Metal-binding</keyword>
<dbReference type="SUPFAM" id="SSF51735">
    <property type="entry name" value="NAD(P)-binding Rossmann-fold domains"/>
    <property type="match status" value="1"/>
</dbReference>
<reference evidence="6" key="2">
    <citation type="submission" date="2020-09" db="EMBL/GenBank/DDBJ databases">
        <authorList>
            <person name="Sun Q."/>
            <person name="Ohkuma M."/>
        </authorList>
    </citation>
    <scope>NUCLEOTIDE SEQUENCE</scope>
    <source>
        <strain evidence="6">JCM 12580</strain>
    </source>
</reference>
<dbReference type="SMART" id="SM00829">
    <property type="entry name" value="PKS_ER"/>
    <property type="match status" value="1"/>
</dbReference>
<organism evidence="6 7">
    <name type="scientific">Lentibacillus kapialis</name>
    <dbReference type="NCBI Taxonomy" id="340214"/>
    <lineage>
        <taxon>Bacteria</taxon>
        <taxon>Bacillati</taxon>
        <taxon>Bacillota</taxon>
        <taxon>Bacilli</taxon>
        <taxon>Bacillales</taxon>
        <taxon>Bacillaceae</taxon>
        <taxon>Lentibacillus</taxon>
    </lineage>
</organism>
<dbReference type="Pfam" id="PF08240">
    <property type="entry name" value="ADH_N"/>
    <property type="match status" value="1"/>
</dbReference>
<dbReference type="GO" id="GO:0008270">
    <property type="term" value="F:zinc ion binding"/>
    <property type="evidence" value="ECO:0007669"/>
    <property type="project" value="InterPro"/>
</dbReference>
<dbReference type="EMBL" id="BMNQ01000037">
    <property type="protein sequence ID" value="GGK00652.1"/>
    <property type="molecule type" value="Genomic_DNA"/>
</dbReference>
<dbReference type="Pfam" id="PF00107">
    <property type="entry name" value="ADH_zinc_N"/>
    <property type="match status" value="1"/>
</dbReference>
<comment type="cofactor">
    <cofactor evidence="4">
        <name>Zn(2+)</name>
        <dbReference type="ChEBI" id="CHEBI:29105"/>
    </cofactor>
</comment>
<dbReference type="PROSITE" id="PS00059">
    <property type="entry name" value="ADH_ZINC"/>
    <property type="match status" value="1"/>
</dbReference>
<feature type="domain" description="Enoyl reductase (ER)" evidence="5">
    <location>
        <begin position="8"/>
        <end position="343"/>
    </location>
</feature>
<dbReference type="SUPFAM" id="SSF50129">
    <property type="entry name" value="GroES-like"/>
    <property type="match status" value="1"/>
</dbReference>
<dbReference type="InterPro" id="IPR002328">
    <property type="entry name" value="ADH_Zn_CS"/>
</dbReference>
<dbReference type="CDD" id="cd08236">
    <property type="entry name" value="sugar_DH"/>
    <property type="match status" value="1"/>
</dbReference>
<protein>
    <submittedName>
        <fullName evidence="6">Galactitol-1-phosphate 5-dehydrogenase</fullName>
    </submittedName>
</protein>
<dbReference type="Gene3D" id="3.40.50.720">
    <property type="entry name" value="NAD(P)-binding Rossmann-like Domain"/>
    <property type="match status" value="1"/>
</dbReference>
<dbReference type="InterPro" id="IPR013149">
    <property type="entry name" value="ADH-like_C"/>
</dbReference>
<gene>
    <name evidence="6" type="ORF">GCM10007063_23670</name>
</gene>
<dbReference type="RefSeq" id="WP_188633306.1">
    <property type="nucleotide sequence ID" value="NZ_BMNQ01000037.1"/>
</dbReference>
<sequence length="348" mass="38216">MKSLRLYGKQDLRFEEADMPVLEKDTDVIIKVKAVGICGSDLSRYKKLGPYVEGVIWGHEFAGEVVESGSAVQHVQIGEKVTGAPSIVCYECEYCQKGEFSRCKNLSVIGAYQPGAYAGYIKLASENVVPLPDQVDYKDAAMIEPSAVVAHGFYKMNIHPGSEVAVMGCGNIGLIAIQWARVFGAKTIYAIDINDEKLEMAKNIGADYVINSKEVPAHEQLQAYTDGVDVAVESAGSPVTSAQVLALPKKGGEVLYMGIPYGDVPIERFYFERIVRNELTVRGTWNCVSAPFPGKEWPSSVHYVDTGDLKLSSIITHELPLKQGPEIFDRIIGGEESFGKVMFYPEWD</sequence>
<evidence type="ECO:0000256" key="1">
    <source>
        <dbReference type="ARBA" id="ARBA00022723"/>
    </source>
</evidence>
<comment type="similarity">
    <text evidence="4">Belongs to the zinc-containing alcohol dehydrogenase family.</text>
</comment>
<reference evidence="6" key="1">
    <citation type="journal article" date="2014" name="Int. J. Syst. Evol. Microbiol.">
        <title>Complete genome sequence of Corynebacterium casei LMG S-19264T (=DSM 44701T), isolated from a smear-ripened cheese.</title>
        <authorList>
            <consortium name="US DOE Joint Genome Institute (JGI-PGF)"/>
            <person name="Walter F."/>
            <person name="Albersmeier A."/>
            <person name="Kalinowski J."/>
            <person name="Ruckert C."/>
        </authorList>
    </citation>
    <scope>NUCLEOTIDE SEQUENCE</scope>
    <source>
        <strain evidence="6">JCM 12580</strain>
    </source>
</reference>
<dbReference type="PANTHER" id="PTHR43401:SF2">
    <property type="entry name" value="L-THREONINE 3-DEHYDROGENASE"/>
    <property type="match status" value="1"/>
</dbReference>
<evidence type="ECO:0000256" key="3">
    <source>
        <dbReference type="ARBA" id="ARBA00023002"/>
    </source>
</evidence>
<evidence type="ECO:0000313" key="6">
    <source>
        <dbReference type="EMBL" id="GGK00652.1"/>
    </source>
</evidence>
<evidence type="ECO:0000313" key="7">
    <source>
        <dbReference type="Proteomes" id="UP000658382"/>
    </source>
</evidence>
<dbReference type="PANTHER" id="PTHR43401">
    <property type="entry name" value="L-THREONINE 3-DEHYDROGENASE"/>
    <property type="match status" value="1"/>
</dbReference>
<dbReference type="Proteomes" id="UP000658382">
    <property type="component" value="Unassembled WGS sequence"/>
</dbReference>
<dbReference type="GO" id="GO:0016491">
    <property type="term" value="F:oxidoreductase activity"/>
    <property type="evidence" value="ECO:0007669"/>
    <property type="project" value="UniProtKB-KW"/>
</dbReference>
<evidence type="ECO:0000256" key="2">
    <source>
        <dbReference type="ARBA" id="ARBA00022833"/>
    </source>
</evidence>
<dbReference type="AlphaFoldDB" id="A0A917PY93"/>
<dbReference type="InterPro" id="IPR036291">
    <property type="entry name" value="NAD(P)-bd_dom_sf"/>
</dbReference>
<evidence type="ECO:0000259" key="5">
    <source>
        <dbReference type="SMART" id="SM00829"/>
    </source>
</evidence>
<keyword evidence="2 4" id="KW-0862">Zinc</keyword>
<dbReference type="InterPro" id="IPR011032">
    <property type="entry name" value="GroES-like_sf"/>
</dbReference>
<dbReference type="InterPro" id="IPR013154">
    <property type="entry name" value="ADH-like_N"/>
</dbReference>
<dbReference type="InterPro" id="IPR050129">
    <property type="entry name" value="Zn_alcohol_dh"/>
</dbReference>
<proteinExistence type="inferred from homology"/>
<keyword evidence="7" id="KW-1185">Reference proteome</keyword>
<keyword evidence="3" id="KW-0560">Oxidoreductase</keyword>
<comment type="caution">
    <text evidence="6">The sequence shown here is derived from an EMBL/GenBank/DDBJ whole genome shotgun (WGS) entry which is preliminary data.</text>
</comment>
<accession>A0A917PY93</accession>